<evidence type="ECO:0000256" key="3">
    <source>
        <dbReference type="ARBA" id="ARBA00012916"/>
    </source>
</evidence>
<name>A0A1F5X3U3_9BACT</name>
<dbReference type="FunFam" id="3.60.20.10:FF:000006">
    <property type="entry name" value="Glutamine--fructose-6-phosphate aminotransferase [isomerizing]"/>
    <property type="match status" value="1"/>
</dbReference>
<evidence type="ECO:0000256" key="2">
    <source>
        <dbReference type="ARBA" id="ARBA00004496"/>
    </source>
</evidence>
<dbReference type="InterPro" id="IPR001347">
    <property type="entry name" value="SIS_dom"/>
</dbReference>
<evidence type="ECO:0000259" key="11">
    <source>
        <dbReference type="PROSITE" id="PS51464"/>
    </source>
</evidence>
<feature type="domain" description="SIS" evidence="11">
    <location>
        <begin position="285"/>
        <end position="424"/>
    </location>
</feature>
<evidence type="ECO:0000256" key="5">
    <source>
        <dbReference type="ARBA" id="ARBA00022490"/>
    </source>
</evidence>
<dbReference type="GO" id="GO:0097367">
    <property type="term" value="F:carbohydrate derivative binding"/>
    <property type="evidence" value="ECO:0007669"/>
    <property type="project" value="InterPro"/>
</dbReference>
<keyword evidence="8" id="KW-0677">Repeat</keyword>
<dbReference type="PROSITE" id="PS51464">
    <property type="entry name" value="SIS"/>
    <property type="match status" value="2"/>
</dbReference>
<reference evidence="12 13" key="1">
    <citation type="journal article" date="2016" name="Nat. Commun.">
        <title>Thousands of microbial genomes shed light on interconnected biogeochemical processes in an aquifer system.</title>
        <authorList>
            <person name="Anantharaman K."/>
            <person name="Brown C.T."/>
            <person name="Hug L.A."/>
            <person name="Sharon I."/>
            <person name="Castelle C.J."/>
            <person name="Probst A.J."/>
            <person name="Thomas B.C."/>
            <person name="Singh A."/>
            <person name="Wilkins M.J."/>
            <person name="Karaoz U."/>
            <person name="Brodie E.L."/>
            <person name="Williams K.H."/>
            <person name="Hubbard S.S."/>
            <person name="Banfield J.F."/>
        </authorList>
    </citation>
    <scope>NUCLEOTIDE SEQUENCE [LARGE SCALE GENOMIC DNA]</scope>
</reference>
<dbReference type="Gene3D" id="3.60.20.10">
    <property type="entry name" value="Glutamine Phosphoribosylpyrophosphate, subunit 1, domain 1"/>
    <property type="match status" value="1"/>
</dbReference>
<dbReference type="CDD" id="cd05008">
    <property type="entry name" value="SIS_GlmS_GlmD_1"/>
    <property type="match status" value="1"/>
</dbReference>
<keyword evidence="6" id="KW-0032">Aminotransferase</keyword>
<dbReference type="InterPro" id="IPR029055">
    <property type="entry name" value="Ntn_hydrolases_N"/>
</dbReference>
<feature type="domain" description="SIS" evidence="11">
    <location>
        <begin position="456"/>
        <end position="597"/>
    </location>
</feature>
<evidence type="ECO:0000256" key="1">
    <source>
        <dbReference type="ARBA" id="ARBA00001031"/>
    </source>
</evidence>
<sequence>MCGIVAYVGYRNAVRVCIQGLAELEYRGYDASGIVFVANGTLEVVKELGRPENLRKKFVDGLPNSRIAIAHNRWATHGVNNIENAHPHSDCEGIIFLAHNGIIENACGLRENLSLRDHRFKSTTDTEIIAHLIEESNKVVGLEEAVRTVLAGISGSYALVIISKKEPEKIIAARNGSSLWLGMGNGEFFVASEPSAMLAFTKSALPLVDGDIAVIENGSLVISDARGERVHREFRNVTWNVEEAKREGYAHYTLKEIFQGPEAVGNSIFDRIKEGRPACADDSKLREKIRRARRIVSSACGTALYSLELGKYFIEQYAKLPVEVEIASEFYTKNSIIDVGDVFLTVSQSGETLDTLEALRLAQSKGAFSVSIVNKMGTVIPSISDIAIFQNIGREVGVASTKSFLSQAAILLLLSLEFAKIRETLVEDMEEILQGLKNVPALMRKVLAQSENVRALSTQYSHFHNFLYLGRKFNLPVAFEGALKLKELSYVHAEAYGAGEMKHGPLALIDKDFPTMAIAPRDSVYEKVISNIEEIKTRGGPLIAIATEGDERIGRLADHVLYIPETHEALSPFLTASILQLFAYYVALDRGCDIDTPRNLAKSITVA</sequence>
<keyword evidence="5" id="KW-0963">Cytoplasm</keyword>
<dbReference type="Pfam" id="PF01380">
    <property type="entry name" value="SIS"/>
    <property type="match status" value="2"/>
</dbReference>
<evidence type="ECO:0000256" key="6">
    <source>
        <dbReference type="ARBA" id="ARBA00022576"/>
    </source>
</evidence>
<dbReference type="SUPFAM" id="SSF53697">
    <property type="entry name" value="SIS domain"/>
    <property type="match status" value="1"/>
</dbReference>
<dbReference type="PANTHER" id="PTHR10937:SF0">
    <property type="entry name" value="GLUTAMINE--FRUCTOSE-6-PHOSPHATE TRANSAMINASE (ISOMERIZING)"/>
    <property type="match status" value="1"/>
</dbReference>
<evidence type="ECO:0000259" key="10">
    <source>
        <dbReference type="PROSITE" id="PS51278"/>
    </source>
</evidence>
<dbReference type="InterPro" id="IPR047084">
    <property type="entry name" value="GFAT_N"/>
</dbReference>
<comment type="subcellular location">
    <subcellularLocation>
        <location evidence="2">Cytoplasm</location>
    </subcellularLocation>
</comment>
<dbReference type="GO" id="GO:0004360">
    <property type="term" value="F:glutamine-fructose-6-phosphate transaminase (isomerizing) activity"/>
    <property type="evidence" value="ECO:0007669"/>
    <property type="project" value="UniProtKB-EC"/>
</dbReference>
<dbReference type="GO" id="GO:0006047">
    <property type="term" value="P:UDP-N-acetylglucosamine metabolic process"/>
    <property type="evidence" value="ECO:0007669"/>
    <property type="project" value="TreeGrafter"/>
</dbReference>
<protein>
    <recommendedName>
        <fullName evidence="4">Glutamine--fructose-6-phosphate aminotransferase [isomerizing]</fullName>
        <ecNumber evidence="3">2.6.1.16</ecNumber>
    </recommendedName>
</protein>
<dbReference type="Proteomes" id="UP000178684">
    <property type="component" value="Unassembled WGS sequence"/>
</dbReference>
<dbReference type="PANTHER" id="PTHR10937">
    <property type="entry name" value="GLUCOSAMINE--FRUCTOSE-6-PHOSPHATE AMINOTRANSFERASE, ISOMERIZING"/>
    <property type="match status" value="1"/>
</dbReference>
<dbReference type="CDD" id="cd05009">
    <property type="entry name" value="SIS_GlmS_GlmD_2"/>
    <property type="match status" value="1"/>
</dbReference>
<dbReference type="Pfam" id="PF13522">
    <property type="entry name" value="GATase_6"/>
    <property type="match status" value="1"/>
</dbReference>
<dbReference type="CDD" id="cd00714">
    <property type="entry name" value="GFAT"/>
    <property type="match status" value="1"/>
</dbReference>
<dbReference type="InterPro" id="IPR017932">
    <property type="entry name" value="GATase_2_dom"/>
</dbReference>
<evidence type="ECO:0000256" key="7">
    <source>
        <dbReference type="ARBA" id="ARBA00022679"/>
    </source>
</evidence>
<keyword evidence="9" id="KW-0315">Glutamine amidotransferase</keyword>
<evidence type="ECO:0000313" key="12">
    <source>
        <dbReference type="EMBL" id="OGF82558.1"/>
    </source>
</evidence>
<dbReference type="InterPro" id="IPR046348">
    <property type="entry name" value="SIS_dom_sf"/>
</dbReference>
<dbReference type="GO" id="GO:0006002">
    <property type="term" value="P:fructose 6-phosphate metabolic process"/>
    <property type="evidence" value="ECO:0007669"/>
    <property type="project" value="TreeGrafter"/>
</dbReference>
<feature type="domain" description="Glutamine amidotransferase type-2" evidence="10">
    <location>
        <begin position="2"/>
        <end position="218"/>
    </location>
</feature>
<dbReference type="EC" id="2.6.1.16" evidence="3"/>
<dbReference type="GO" id="GO:0005829">
    <property type="term" value="C:cytosol"/>
    <property type="evidence" value="ECO:0007669"/>
    <property type="project" value="TreeGrafter"/>
</dbReference>
<dbReference type="InterPro" id="IPR035466">
    <property type="entry name" value="GlmS/AgaS_SIS"/>
</dbReference>
<comment type="catalytic activity">
    <reaction evidence="1">
        <text>D-fructose 6-phosphate + L-glutamine = D-glucosamine 6-phosphate + L-glutamate</text>
        <dbReference type="Rhea" id="RHEA:13237"/>
        <dbReference type="ChEBI" id="CHEBI:29985"/>
        <dbReference type="ChEBI" id="CHEBI:58359"/>
        <dbReference type="ChEBI" id="CHEBI:58725"/>
        <dbReference type="ChEBI" id="CHEBI:61527"/>
        <dbReference type="EC" id="2.6.1.16"/>
    </reaction>
</comment>
<dbReference type="InterPro" id="IPR005855">
    <property type="entry name" value="GFAT"/>
</dbReference>
<evidence type="ECO:0000313" key="13">
    <source>
        <dbReference type="Proteomes" id="UP000178684"/>
    </source>
</evidence>
<dbReference type="AlphaFoldDB" id="A0A1F5X3U3"/>
<dbReference type="Gene3D" id="3.40.50.10490">
    <property type="entry name" value="Glucose-6-phosphate isomerase like protein, domain 1"/>
    <property type="match status" value="2"/>
</dbReference>
<accession>A0A1F5X3U3</accession>
<dbReference type="SUPFAM" id="SSF56235">
    <property type="entry name" value="N-terminal nucleophile aminohydrolases (Ntn hydrolases)"/>
    <property type="match status" value="1"/>
</dbReference>
<dbReference type="NCBIfam" id="TIGR01135">
    <property type="entry name" value="glmS"/>
    <property type="match status" value="1"/>
</dbReference>
<dbReference type="PROSITE" id="PS51278">
    <property type="entry name" value="GATASE_TYPE_2"/>
    <property type="match status" value="1"/>
</dbReference>
<evidence type="ECO:0000256" key="9">
    <source>
        <dbReference type="ARBA" id="ARBA00022962"/>
    </source>
</evidence>
<dbReference type="GO" id="GO:0046349">
    <property type="term" value="P:amino sugar biosynthetic process"/>
    <property type="evidence" value="ECO:0007669"/>
    <property type="project" value="UniProtKB-ARBA"/>
</dbReference>
<organism evidence="12 13">
    <name type="scientific">Candidatus Giovannonibacteria bacterium RIFCSPLOWO2_01_FULL_46_13</name>
    <dbReference type="NCBI Taxonomy" id="1798352"/>
    <lineage>
        <taxon>Bacteria</taxon>
        <taxon>Candidatus Giovannoniibacteriota</taxon>
    </lineage>
</organism>
<dbReference type="GO" id="GO:0006487">
    <property type="term" value="P:protein N-linked glycosylation"/>
    <property type="evidence" value="ECO:0007669"/>
    <property type="project" value="TreeGrafter"/>
</dbReference>
<dbReference type="FunFam" id="3.40.50.10490:FF:000002">
    <property type="entry name" value="Glutamine--fructose-6-phosphate aminotransferase [isomerizing]"/>
    <property type="match status" value="1"/>
</dbReference>
<evidence type="ECO:0000256" key="4">
    <source>
        <dbReference type="ARBA" id="ARBA00016090"/>
    </source>
</evidence>
<dbReference type="EMBL" id="MFIE01000017">
    <property type="protein sequence ID" value="OGF82558.1"/>
    <property type="molecule type" value="Genomic_DNA"/>
</dbReference>
<evidence type="ECO:0000256" key="8">
    <source>
        <dbReference type="ARBA" id="ARBA00022737"/>
    </source>
</evidence>
<proteinExistence type="predicted"/>
<dbReference type="FunFam" id="3.40.50.10490:FF:000001">
    <property type="entry name" value="Glutamine--fructose-6-phosphate aminotransferase [isomerizing]"/>
    <property type="match status" value="1"/>
</dbReference>
<gene>
    <name evidence="12" type="ORF">A3B18_01145</name>
</gene>
<dbReference type="NCBIfam" id="NF001484">
    <property type="entry name" value="PRK00331.1"/>
    <property type="match status" value="1"/>
</dbReference>
<keyword evidence="7" id="KW-0808">Transferase</keyword>
<comment type="caution">
    <text evidence="12">The sequence shown here is derived from an EMBL/GenBank/DDBJ whole genome shotgun (WGS) entry which is preliminary data.</text>
</comment>
<dbReference type="InterPro" id="IPR035490">
    <property type="entry name" value="GlmS/FrlB_SIS"/>
</dbReference>